<evidence type="ECO:0000259" key="1">
    <source>
        <dbReference type="Pfam" id="PF09353"/>
    </source>
</evidence>
<sequence length="221" mass="24157">MQGKLDISLGETLDANRGFARELMRAFSAKMGKALWAVFADPGEAKLAAKAFTGGASGSLPFRVTSIKEALGKRAAADGGCDLQLVVQPGFNIDEWIQLDTLYAAGAKARQAAGAAGQPSMVVLNGSLDKVRGGYYPKLVYPGLHAAKDRFIKNFEPVYYLKALPEGWLFRRYPEDWQVIYAERGSDPVVLQTSSTRPEYNNAAKLIKAAALERQMIRRQL</sequence>
<name>A0A836CP02_9STRA</name>
<reference evidence="2" key="1">
    <citation type="submission" date="2021-02" db="EMBL/GenBank/DDBJ databases">
        <title>First Annotated Genome of the Yellow-green Alga Tribonema minus.</title>
        <authorList>
            <person name="Mahan K.M."/>
        </authorList>
    </citation>
    <scope>NUCLEOTIDE SEQUENCE</scope>
    <source>
        <strain evidence="2">UTEX B ZZ1240</strain>
    </source>
</reference>
<dbReference type="EMBL" id="JAFCMP010000035">
    <property type="protein sequence ID" value="KAG5190361.1"/>
    <property type="molecule type" value="Genomic_DNA"/>
</dbReference>
<dbReference type="AlphaFoldDB" id="A0A836CP02"/>
<dbReference type="PANTHER" id="PTHR34051">
    <property type="entry name" value="PROTEIN LOW PSII ACCUMULATION 3, CHLOROPLASTIC"/>
    <property type="match status" value="1"/>
</dbReference>
<dbReference type="Pfam" id="PF09353">
    <property type="entry name" value="DUF1995"/>
    <property type="match status" value="1"/>
</dbReference>
<gene>
    <name evidence="2" type="ORF">JKP88DRAFT_347568</name>
</gene>
<dbReference type="Proteomes" id="UP000664859">
    <property type="component" value="Unassembled WGS sequence"/>
</dbReference>
<dbReference type="PANTHER" id="PTHR34051:SF2">
    <property type="entry name" value="PROTEIN LPA3"/>
    <property type="match status" value="1"/>
</dbReference>
<organism evidence="2 3">
    <name type="scientific">Tribonema minus</name>
    <dbReference type="NCBI Taxonomy" id="303371"/>
    <lineage>
        <taxon>Eukaryota</taxon>
        <taxon>Sar</taxon>
        <taxon>Stramenopiles</taxon>
        <taxon>Ochrophyta</taxon>
        <taxon>PX clade</taxon>
        <taxon>Xanthophyceae</taxon>
        <taxon>Tribonematales</taxon>
        <taxon>Tribonemataceae</taxon>
        <taxon>Tribonema</taxon>
    </lineage>
</organism>
<comment type="caution">
    <text evidence="2">The sequence shown here is derived from an EMBL/GenBank/DDBJ whole genome shotgun (WGS) entry which is preliminary data.</text>
</comment>
<protein>
    <recommendedName>
        <fullName evidence="1">DUF1995 domain-containing protein</fullName>
    </recommendedName>
</protein>
<dbReference type="InterPro" id="IPR018962">
    <property type="entry name" value="DUF1995"/>
</dbReference>
<proteinExistence type="predicted"/>
<keyword evidence="3" id="KW-1185">Reference proteome</keyword>
<dbReference type="InterPro" id="IPR044687">
    <property type="entry name" value="LPA3"/>
</dbReference>
<evidence type="ECO:0000313" key="2">
    <source>
        <dbReference type="EMBL" id="KAG5190361.1"/>
    </source>
</evidence>
<dbReference type="OrthoDB" id="199922at2759"/>
<feature type="domain" description="DUF1995" evidence="1">
    <location>
        <begin position="14"/>
        <end position="203"/>
    </location>
</feature>
<evidence type="ECO:0000313" key="3">
    <source>
        <dbReference type="Proteomes" id="UP000664859"/>
    </source>
</evidence>
<accession>A0A836CP02</accession>